<evidence type="ECO:0000256" key="1">
    <source>
        <dbReference type="ARBA" id="ARBA00004127"/>
    </source>
</evidence>
<feature type="transmembrane region" description="Helical" evidence="5">
    <location>
        <begin position="68"/>
        <end position="85"/>
    </location>
</feature>
<evidence type="ECO:0000313" key="6">
    <source>
        <dbReference type="EMBL" id="ORX59085.1"/>
    </source>
</evidence>
<comment type="caution">
    <text evidence="6">The sequence shown here is derived from an EMBL/GenBank/DDBJ whole genome shotgun (WGS) entry which is preliminary data.</text>
</comment>
<dbReference type="Proteomes" id="UP000193719">
    <property type="component" value="Unassembled WGS sequence"/>
</dbReference>
<dbReference type="Pfam" id="PF04750">
    <property type="entry name" value="Far-17a_AIG1"/>
    <property type="match status" value="1"/>
</dbReference>
<reference evidence="6 7" key="1">
    <citation type="submission" date="2016-08" db="EMBL/GenBank/DDBJ databases">
        <title>Genomes of anaerobic fungi encode conserved fungal cellulosomes for biomass hydrolysis.</title>
        <authorList>
            <consortium name="DOE Joint Genome Institute"/>
            <person name="Haitjema C.H."/>
            <person name="Gilmore S.P."/>
            <person name="Henske J.K."/>
            <person name="Solomon K.V."/>
            <person name="De Groot R."/>
            <person name="Kuo A."/>
            <person name="Mondo S.J."/>
            <person name="Salamov A.A."/>
            <person name="Labutti K."/>
            <person name="Zhao Z."/>
            <person name="Chiniquy J."/>
            <person name="Barry K."/>
            <person name="Brewer H.M."/>
            <person name="Purvine S.O."/>
            <person name="Wright A.T."/>
            <person name="Boxma B."/>
            <person name="Van Alen T."/>
            <person name="Hackstein J.H."/>
            <person name="Baker S.E."/>
            <person name="Grigoriev I.V."/>
            <person name="O'Malley M.A."/>
        </authorList>
    </citation>
    <scope>NUCLEOTIDE SEQUENCE [LARGE SCALE GENOMIC DNA]</scope>
    <source>
        <strain evidence="7">finn</strain>
    </source>
</reference>
<dbReference type="PANTHER" id="PTHR12242">
    <property type="entry name" value="OS02G0130600 PROTEIN-RELATED"/>
    <property type="match status" value="1"/>
</dbReference>
<evidence type="ECO:0000256" key="3">
    <source>
        <dbReference type="ARBA" id="ARBA00022989"/>
    </source>
</evidence>
<dbReference type="OrthoDB" id="419711at2759"/>
<keyword evidence="3 5" id="KW-1133">Transmembrane helix</keyword>
<reference evidence="6 7" key="2">
    <citation type="submission" date="2016-08" db="EMBL/GenBank/DDBJ databases">
        <title>Pervasive Adenine N6-methylation of Active Genes in Fungi.</title>
        <authorList>
            <consortium name="DOE Joint Genome Institute"/>
            <person name="Mondo S.J."/>
            <person name="Dannebaum R.O."/>
            <person name="Kuo R.C."/>
            <person name="Labutti K."/>
            <person name="Haridas S."/>
            <person name="Kuo A."/>
            <person name="Salamov A."/>
            <person name="Ahrendt S.R."/>
            <person name="Lipzen A."/>
            <person name="Sullivan W."/>
            <person name="Andreopoulos W.B."/>
            <person name="Clum A."/>
            <person name="Lindquist E."/>
            <person name="Daum C."/>
            <person name="Ramamoorthy G.K."/>
            <person name="Gryganskyi A."/>
            <person name="Culley D."/>
            <person name="Magnuson J.K."/>
            <person name="James T.Y."/>
            <person name="O'Malley M.A."/>
            <person name="Stajich J.E."/>
            <person name="Spatafora J.W."/>
            <person name="Visel A."/>
            <person name="Grigoriev I.V."/>
        </authorList>
    </citation>
    <scope>NUCLEOTIDE SEQUENCE [LARGE SCALE GENOMIC DNA]</scope>
    <source>
        <strain evidence="7">finn</strain>
    </source>
</reference>
<dbReference type="GO" id="GO:0012505">
    <property type="term" value="C:endomembrane system"/>
    <property type="evidence" value="ECO:0007669"/>
    <property type="project" value="UniProtKB-SubCell"/>
</dbReference>
<organism evidence="6 7">
    <name type="scientific">Piromyces finnis</name>
    <dbReference type="NCBI Taxonomy" id="1754191"/>
    <lineage>
        <taxon>Eukaryota</taxon>
        <taxon>Fungi</taxon>
        <taxon>Fungi incertae sedis</taxon>
        <taxon>Chytridiomycota</taxon>
        <taxon>Chytridiomycota incertae sedis</taxon>
        <taxon>Neocallimastigomycetes</taxon>
        <taxon>Neocallimastigales</taxon>
        <taxon>Neocallimastigaceae</taxon>
        <taxon>Piromyces</taxon>
    </lineage>
</organism>
<protein>
    <submittedName>
        <fullName evidence="6">Uncharacterized protein</fullName>
    </submittedName>
</protein>
<dbReference type="GO" id="GO:0016020">
    <property type="term" value="C:membrane"/>
    <property type="evidence" value="ECO:0007669"/>
    <property type="project" value="InterPro"/>
</dbReference>
<feature type="transmembrane region" description="Helical" evidence="5">
    <location>
        <begin position="97"/>
        <end position="116"/>
    </location>
</feature>
<feature type="transmembrane region" description="Helical" evidence="5">
    <location>
        <begin position="128"/>
        <end position="148"/>
    </location>
</feature>
<proteinExistence type="predicted"/>
<sequence>MLSIILQIIDMKNDLPKRFKNENINVLFHVFYNVLPPLALIVAVVFWLLISPKIKWARYDNLNIQRHLIQHLFQIIFILIDWYLINVPTSLNHAYPMVGIGMIYIVFVHIYHALYGKWIYKFLSRRNKYWFVIYIFVITFWIVLGVVFTKFQMKKYENRIKDVKKK</sequence>
<evidence type="ECO:0000256" key="2">
    <source>
        <dbReference type="ARBA" id="ARBA00022692"/>
    </source>
</evidence>
<comment type="subcellular location">
    <subcellularLocation>
        <location evidence="1">Endomembrane system</location>
        <topology evidence="1">Multi-pass membrane protein</topology>
    </subcellularLocation>
</comment>
<feature type="transmembrane region" description="Helical" evidence="5">
    <location>
        <begin position="26"/>
        <end position="48"/>
    </location>
</feature>
<keyword evidence="2 5" id="KW-0812">Transmembrane</keyword>
<dbReference type="AlphaFoldDB" id="A0A1Y1VLQ6"/>
<accession>A0A1Y1VLQ6</accession>
<evidence type="ECO:0000256" key="4">
    <source>
        <dbReference type="ARBA" id="ARBA00023136"/>
    </source>
</evidence>
<keyword evidence="7" id="KW-1185">Reference proteome</keyword>
<dbReference type="EMBL" id="MCFH01000003">
    <property type="protein sequence ID" value="ORX59085.1"/>
    <property type="molecule type" value="Genomic_DNA"/>
</dbReference>
<name>A0A1Y1VLQ6_9FUNG</name>
<evidence type="ECO:0000313" key="7">
    <source>
        <dbReference type="Proteomes" id="UP000193719"/>
    </source>
</evidence>
<dbReference type="InterPro" id="IPR006838">
    <property type="entry name" value="ADTRP_AIG1"/>
</dbReference>
<keyword evidence="4 5" id="KW-0472">Membrane</keyword>
<evidence type="ECO:0000256" key="5">
    <source>
        <dbReference type="SAM" id="Phobius"/>
    </source>
</evidence>
<gene>
    <name evidence="6" type="ORF">BCR36DRAFT_316907</name>
</gene>